<evidence type="ECO:0000256" key="2">
    <source>
        <dbReference type="ARBA" id="ARBA00047806"/>
    </source>
</evidence>
<comment type="similarity">
    <text evidence="4">Belongs to the MsrA Met sulfoxide reductase family.</text>
</comment>
<feature type="domain" description="Peptide methionine sulphoxide reductase MsrA" evidence="6">
    <location>
        <begin position="52"/>
        <end position="204"/>
    </location>
</feature>
<dbReference type="EC" id="1.8.4.11" evidence="4"/>
<sequence length="235" mass="24728">MTPLRIRLIAAAGAALLAGTMLTQVSAVSAAAPIVRIPAPALDAPSAAPSETAVFAGGCFWGVQGVYQRVKGVTSAVSGYTGGTAATAQYETVGGGDTGHAEAVKITYDPRVVSYGKLLQIYFSVVADPTELNRQGPDSGTQYRSAIFPTSEGQRRTAAAYIAQLGKAGAWQRPIVTKVERSQGFFPAEGYHQDYLTLHPDAAYIRINDLPKVAALKQAFPTLYRATPVLVRAKG</sequence>
<name>A0A558QWS8_9SPHN</name>
<dbReference type="InterPro" id="IPR036509">
    <property type="entry name" value="Met_Sox_Rdtase_MsrA_sf"/>
</dbReference>
<protein>
    <recommendedName>
        <fullName evidence="4">Peptide methionine sulfoxide reductase MsrA</fullName>
        <shortName evidence="4">Protein-methionine-S-oxide reductase</shortName>
        <ecNumber evidence="4">1.8.4.11</ecNumber>
    </recommendedName>
    <alternativeName>
        <fullName evidence="4">Peptide-methionine (S)-S-oxide reductase</fullName>
        <shortName evidence="4">Peptide Met(O) reductase</shortName>
    </alternativeName>
</protein>
<reference evidence="7 8" key="1">
    <citation type="submission" date="2019-07" db="EMBL/GenBank/DDBJ databases">
        <title>Sphingomonas solaris sp. nov., isolated from a solar panel from Boston, Massachusetts.</title>
        <authorList>
            <person name="Tanner K."/>
            <person name="Pascual J."/>
            <person name="Mancuso C."/>
            <person name="Pereto J."/>
            <person name="Khalil A."/>
            <person name="Vilanova C."/>
        </authorList>
    </citation>
    <scope>NUCLEOTIDE SEQUENCE [LARGE SCALE GENOMIC DNA]</scope>
    <source>
        <strain evidence="7 8">R4DWN</strain>
    </source>
</reference>
<dbReference type="HAMAP" id="MF_01401">
    <property type="entry name" value="MsrA"/>
    <property type="match status" value="1"/>
</dbReference>
<evidence type="ECO:0000313" key="7">
    <source>
        <dbReference type="EMBL" id="TVV71527.1"/>
    </source>
</evidence>
<comment type="caution">
    <text evidence="7">The sequence shown here is derived from an EMBL/GenBank/DDBJ whole genome shotgun (WGS) entry which is preliminary data.</text>
</comment>
<dbReference type="PANTHER" id="PTHR43774:SF1">
    <property type="entry name" value="PEPTIDE METHIONINE SULFOXIDE REDUCTASE MSRA 2"/>
    <property type="match status" value="1"/>
</dbReference>
<dbReference type="PANTHER" id="PTHR43774">
    <property type="entry name" value="PEPTIDE METHIONINE SULFOXIDE REDUCTASE"/>
    <property type="match status" value="1"/>
</dbReference>
<proteinExistence type="inferred from homology"/>
<evidence type="ECO:0000256" key="5">
    <source>
        <dbReference type="SAM" id="SignalP"/>
    </source>
</evidence>
<dbReference type="SUPFAM" id="SSF55068">
    <property type="entry name" value="Peptide methionine sulfoxide reductase"/>
    <property type="match status" value="1"/>
</dbReference>
<feature type="active site" evidence="4">
    <location>
        <position position="59"/>
    </location>
</feature>
<dbReference type="AlphaFoldDB" id="A0A558QWS8"/>
<feature type="signal peptide" evidence="5">
    <location>
        <begin position="1"/>
        <end position="23"/>
    </location>
</feature>
<comment type="catalytic activity">
    <reaction evidence="3 4">
        <text>[thioredoxin]-disulfide + L-methionine + H2O = L-methionine (S)-S-oxide + [thioredoxin]-dithiol</text>
        <dbReference type="Rhea" id="RHEA:19993"/>
        <dbReference type="Rhea" id="RHEA-COMP:10698"/>
        <dbReference type="Rhea" id="RHEA-COMP:10700"/>
        <dbReference type="ChEBI" id="CHEBI:15377"/>
        <dbReference type="ChEBI" id="CHEBI:29950"/>
        <dbReference type="ChEBI" id="CHEBI:50058"/>
        <dbReference type="ChEBI" id="CHEBI:57844"/>
        <dbReference type="ChEBI" id="CHEBI:58772"/>
        <dbReference type="EC" id="1.8.4.11"/>
    </reaction>
</comment>
<evidence type="ECO:0000256" key="4">
    <source>
        <dbReference type="HAMAP-Rule" id="MF_01401"/>
    </source>
</evidence>
<comment type="function">
    <text evidence="4">Has an important function as a repair enzyme for proteins that have been inactivated by oxidation. Catalyzes the reversible oxidation-reduction of methionine sulfoxide in proteins to methionine.</text>
</comment>
<organism evidence="7 8">
    <name type="scientific">Alterirhizorhabdus solaris</name>
    <dbReference type="NCBI Taxonomy" id="2529389"/>
    <lineage>
        <taxon>Bacteria</taxon>
        <taxon>Pseudomonadati</taxon>
        <taxon>Pseudomonadota</taxon>
        <taxon>Alphaproteobacteria</taxon>
        <taxon>Sphingomonadales</taxon>
        <taxon>Rhizorhabdaceae</taxon>
        <taxon>Alterirhizorhabdus</taxon>
    </lineage>
</organism>
<evidence type="ECO:0000259" key="6">
    <source>
        <dbReference type="Pfam" id="PF01625"/>
    </source>
</evidence>
<comment type="catalytic activity">
    <reaction evidence="2 4">
        <text>L-methionyl-[protein] + [thioredoxin]-disulfide + H2O = L-methionyl-(S)-S-oxide-[protein] + [thioredoxin]-dithiol</text>
        <dbReference type="Rhea" id="RHEA:14217"/>
        <dbReference type="Rhea" id="RHEA-COMP:10698"/>
        <dbReference type="Rhea" id="RHEA-COMP:10700"/>
        <dbReference type="Rhea" id="RHEA-COMP:12313"/>
        <dbReference type="Rhea" id="RHEA-COMP:12315"/>
        <dbReference type="ChEBI" id="CHEBI:15377"/>
        <dbReference type="ChEBI" id="CHEBI:16044"/>
        <dbReference type="ChEBI" id="CHEBI:29950"/>
        <dbReference type="ChEBI" id="CHEBI:44120"/>
        <dbReference type="ChEBI" id="CHEBI:50058"/>
        <dbReference type="EC" id="1.8.4.11"/>
    </reaction>
</comment>
<feature type="chain" id="PRO_5021998593" description="Peptide methionine sulfoxide reductase MsrA" evidence="5">
    <location>
        <begin position="24"/>
        <end position="235"/>
    </location>
</feature>
<dbReference type="NCBIfam" id="TIGR00401">
    <property type="entry name" value="msrA"/>
    <property type="match status" value="1"/>
</dbReference>
<gene>
    <name evidence="4 7" type="primary">msrA</name>
    <name evidence="7" type="ORF">FOY91_16615</name>
</gene>
<dbReference type="InterPro" id="IPR002569">
    <property type="entry name" value="Met_Sox_Rdtase_MsrA_dom"/>
</dbReference>
<accession>A0A558QWS8</accession>
<dbReference type="RefSeq" id="WP_145154387.1">
    <property type="nucleotide sequence ID" value="NZ_VNIM01000085.1"/>
</dbReference>
<dbReference type="OrthoDB" id="4174719at2"/>
<evidence type="ECO:0000256" key="1">
    <source>
        <dbReference type="ARBA" id="ARBA00023002"/>
    </source>
</evidence>
<keyword evidence="8" id="KW-1185">Reference proteome</keyword>
<evidence type="ECO:0000256" key="3">
    <source>
        <dbReference type="ARBA" id="ARBA00048782"/>
    </source>
</evidence>
<dbReference type="GO" id="GO:0008113">
    <property type="term" value="F:peptide-methionine (S)-S-oxide reductase activity"/>
    <property type="evidence" value="ECO:0007669"/>
    <property type="project" value="UniProtKB-UniRule"/>
</dbReference>
<dbReference type="Proteomes" id="UP000318681">
    <property type="component" value="Unassembled WGS sequence"/>
</dbReference>
<dbReference type="Pfam" id="PF01625">
    <property type="entry name" value="PMSR"/>
    <property type="match status" value="1"/>
</dbReference>
<evidence type="ECO:0000313" key="8">
    <source>
        <dbReference type="Proteomes" id="UP000318681"/>
    </source>
</evidence>
<dbReference type="GO" id="GO:0033744">
    <property type="term" value="F:L-methionine:thioredoxin-disulfide S-oxidoreductase activity"/>
    <property type="evidence" value="ECO:0007669"/>
    <property type="project" value="RHEA"/>
</dbReference>
<dbReference type="EMBL" id="VNIM01000085">
    <property type="protein sequence ID" value="TVV71527.1"/>
    <property type="molecule type" value="Genomic_DNA"/>
</dbReference>
<keyword evidence="1 4" id="KW-0560">Oxidoreductase</keyword>
<dbReference type="Gene3D" id="3.30.1060.10">
    <property type="entry name" value="Peptide methionine sulphoxide reductase MsrA"/>
    <property type="match status" value="1"/>
</dbReference>
<keyword evidence="5" id="KW-0732">Signal</keyword>